<reference evidence="2 3" key="1">
    <citation type="submission" date="2018-09" db="EMBL/GenBank/DDBJ databases">
        <title>Arachidicoccus sp. nov., a bacterium isolated from soil.</title>
        <authorList>
            <person name="Weon H.-Y."/>
            <person name="Kwon S.-W."/>
            <person name="Lee S.A."/>
        </authorList>
    </citation>
    <scope>NUCLEOTIDE SEQUENCE [LARGE SCALE GENOMIC DNA]</scope>
    <source>
        <strain evidence="2 3">KIS59-12</strain>
    </source>
</reference>
<keyword evidence="1" id="KW-0472">Membrane</keyword>
<feature type="transmembrane region" description="Helical" evidence="1">
    <location>
        <begin position="79"/>
        <end position="101"/>
    </location>
</feature>
<keyword evidence="3" id="KW-1185">Reference proteome</keyword>
<protein>
    <submittedName>
        <fullName evidence="2">DUF4134 domain-containing protein</fullName>
    </submittedName>
</protein>
<proteinExistence type="predicted"/>
<dbReference type="AlphaFoldDB" id="A0A386HUE3"/>
<accession>A0A386HUE3</accession>
<dbReference type="OrthoDB" id="1029065at2"/>
<dbReference type="InterPro" id="IPR025408">
    <property type="entry name" value="DUF4134"/>
</dbReference>
<organism evidence="2 3">
    <name type="scientific">Arachidicoccus soli</name>
    <dbReference type="NCBI Taxonomy" id="2341117"/>
    <lineage>
        <taxon>Bacteria</taxon>
        <taxon>Pseudomonadati</taxon>
        <taxon>Bacteroidota</taxon>
        <taxon>Chitinophagia</taxon>
        <taxon>Chitinophagales</taxon>
        <taxon>Chitinophagaceae</taxon>
        <taxon>Arachidicoccus</taxon>
    </lineage>
</organism>
<sequence length="102" mass="10752">MQITPAFALLFTATVMPCVTFASTLMDLNGGLTTATTTISSTYAIVSKLCLAVGAIVGLAGGIRVYVNWNNGEREIQKELIGWGGACVFLLLTGTVLNVFFT</sequence>
<keyword evidence="1" id="KW-1133">Transmembrane helix</keyword>
<evidence type="ECO:0000313" key="2">
    <source>
        <dbReference type="EMBL" id="AYD49483.1"/>
    </source>
</evidence>
<feature type="transmembrane region" description="Helical" evidence="1">
    <location>
        <begin position="46"/>
        <end position="67"/>
    </location>
</feature>
<dbReference type="Proteomes" id="UP000266118">
    <property type="component" value="Chromosome"/>
</dbReference>
<evidence type="ECO:0000313" key="3">
    <source>
        <dbReference type="Proteomes" id="UP000266118"/>
    </source>
</evidence>
<gene>
    <name evidence="2" type="ORF">D6B99_16310</name>
</gene>
<name>A0A386HUE3_9BACT</name>
<dbReference type="Pfam" id="PF13572">
    <property type="entry name" value="DUF4134"/>
    <property type="match status" value="1"/>
</dbReference>
<dbReference type="EMBL" id="CP032489">
    <property type="protein sequence ID" value="AYD49483.1"/>
    <property type="molecule type" value="Genomic_DNA"/>
</dbReference>
<keyword evidence="1" id="KW-0812">Transmembrane</keyword>
<evidence type="ECO:0000256" key="1">
    <source>
        <dbReference type="SAM" id="Phobius"/>
    </source>
</evidence>
<dbReference type="KEGG" id="ark:D6B99_16310"/>